<evidence type="ECO:0000313" key="3">
    <source>
        <dbReference type="EMBL" id="RRJ27685.1"/>
    </source>
</evidence>
<keyword evidence="4" id="KW-1185">Reference proteome</keyword>
<evidence type="ECO:0000256" key="2">
    <source>
        <dbReference type="SAM" id="Phobius"/>
    </source>
</evidence>
<feature type="region of interest" description="Disordered" evidence="1">
    <location>
        <begin position="55"/>
        <end position="76"/>
    </location>
</feature>
<dbReference type="AlphaFoldDB" id="A0A3P3R2U2"/>
<feature type="transmembrane region" description="Helical" evidence="2">
    <location>
        <begin position="81"/>
        <end position="99"/>
    </location>
</feature>
<keyword evidence="2" id="KW-1133">Transmembrane helix</keyword>
<proteinExistence type="predicted"/>
<accession>A0A3P3R2U2</accession>
<sequence length="158" mass="17079">MNTTIAGLRGDVLLDGRQAVPDESTRRGANPYGFASRTRDMDITVFKLEIDEPTVNAPFSGDKMAAEDEQSDSSGKSIKRVVGLGTLLLAAIFGGAIALKRRLGGDESESDDDRSPPPDVEEDDSRHVVPALVGLIFLIVLSVVMKKRRDSNEHDESP</sequence>
<keyword evidence="2" id="KW-0812">Transmembrane</keyword>
<dbReference type="EMBL" id="RRCH01000049">
    <property type="protein sequence ID" value="RRJ27685.1"/>
    <property type="molecule type" value="Genomic_DNA"/>
</dbReference>
<evidence type="ECO:0000256" key="1">
    <source>
        <dbReference type="SAM" id="MobiDB-lite"/>
    </source>
</evidence>
<evidence type="ECO:0000313" key="4">
    <source>
        <dbReference type="Proteomes" id="UP000282322"/>
    </source>
</evidence>
<reference evidence="3 4" key="1">
    <citation type="submission" date="2018-11" db="EMBL/GenBank/DDBJ databases">
        <title>Taxonoimc description of Halomarina strain SPP-AMP-1.</title>
        <authorList>
            <person name="Pal Y."/>
            <person name="Srinivasana K."/>
            <person name="Verma A."/>
            <person name="Kumar P."/>
        </authorList>
    </citation>
    <scope>NUCLEOTIDE SEQUENCE [LARGE SCALE GENOMIC DNA]</scope>
    <source>
        <strain evidence="3 4">SPP-AMP-1</strain>
    </source>
</reference>
<gene>
    <name evidence="3" type="ORF">EIK79_17470</name>
</gene>
<keyword evidence="2" id="KW-0472">Membrane</keyword>
<dbReference type="Proteomes" id="UP000282322">
    <property type="component" value="Unassembled WGS sequence"/>
</dbReference>
<organism evidence="3 4">
    <name type="scientific">Halocatena pleomorpha</name>
    <dbReference type="NCBI Taxonomy" id="1785090"/>
    <lineage>
        <taxon>Archaea</taxon>
        <taxon>Methanobacteriati</taxon>
        <taxon>Methanobacteriota</taxon>
        <taxon>Stenosarchaea group</taxon>
        <taxon>Halobacteria</taxon>
        <taxon>Halobacteriales</taxon>
        <taxon>Natronomonadaceae</taxon>
        <taxon>Halocatena</taxon>
    </lineage>
</organism>
<dbReference type="RefSeq" id="WP_124957040.1">
    <property type="nucleotide sequence ID" value="NZ_RRCH01000049.1"/>
</dbReference>
<feature type="transmembrane region" description="Helical" evidence="2">
    <location>
        <begin position="127"/>
        <end position="145"/>
    </location>
</feature>
<name>A0A3P3R2U2_9EURY</name>
<feature type="region of interest" description="Disordered" evidence="1">
    <location>
        <begin position="103"/>
        <end position="125"/>
    </location>
</feature>
<protein>
    <submittedName>
        <fullName evidence="3">Uncharacterized protein</fullName>
    </submittedName>
</protein>
<comment type="caution">
    <text evidence="3">The sequence shown here is derived from an EMBL/GenBank/DDBJ whole genome shotgun (WGS) entry which is preliminary data.</text>
</comment>